<dbReference type="RefSeq" id="WP_173426787.1">
    <property type="nucleotide sequence ID" value="NZ_HG938357.1"/>
</dbReference>
<protein>
    <submittedName>
        <fullName evidence="2">Uncharacterized protein</fullName>
    </submittedName>
</protein>
<evidence type="ECO:0000256" key="1">
    <source>
        <dbReference type="SAM" id="MobiDB-lite"/>
    </source>
</evidence>
<accession>A0A068TK50</accession>
<evidence type="ECO:0000313" key="2">
    <source>
        <dbReference type="EMBL" id="CDN58471.1"/>
    </source>
</evidence>
<feature type="region of interest" description="Disordered" evidence="1">
    <location>
        <begin position="33"/>
        <end position="58"/>
    </location>
</feature>
<gene>
    <name evidence="2" type="ORF">RG1141_PB01230</name>
</gene>
<name>A0A068TK50_NEOGA</name>
<dbReference type="AlphaFoldDB" id="A0A068TK50"/>
<dbReference type="Proteomes" id="UP000028186">
    <property type="component" value="Plasmid pHAMBI1141b"/>
</dbReference>
<geneLocation type="plasmid" evidence="3">
    <name>III</name>
</geneLocation>
<dbReference type="PATRIC" id="fig|1028801.3.peg.6260"/>
<sequence length="58" mass="6639">MRQQTKPFIVEIKHARKLKQTDRKTSIWGKLDLTPDQHTLNESAPQQPSAVAGDNDRL</sequence>
<feature type="compositionally biased region" description="Polar residues" evidence="1">
    <location>
        <begin position="36"/>
        <end position="49"/>
    </location>
</feature>
<dbReference type="EMBL" id="HG938357">
    <property type="protein sequence ID" value="CDN58471.1"/>
    <property type="molecule type" value="Genomic_DNA"/>
</dbReference>
<dbReference type="KEGG" id="ngl:RG1141_PB01230"/>
<reference evidence="3" key="1">
    <citation type="journal article" date="2014" name="BMC Genomics">
        <title>Genome sequencing of two Neorhizobium galegae strains reveals a noeT gene responsible for the unusual acetylation of the nodulation factors.</title>
        <authorList>
            <person name="Osterman J."/>
            <person name="Marsh J."/>
            <person name="Laine P.K."/>
            <person name="Zeng Z."/>
            <person name="Alatalo E."/>
            <person name="Sullivan J.T."/>
            <person name="Young J.P."/>
            <person name="Thomas-Oates J."/>
            <person name="Paulin L."/>
            <person name="Lindstrom K."/>
        </authorList>
    </citation>
    <scope>NUCLEOTIDE SEQUENCE [LARGE SCALE GENOMIC DNA]</scope>
    <source>
        <strain evidence="3">HAMBI 1141</strain>
        <plasmid evidence="3">III</plasmid>
    </source>
</reference>
<evidence type="ECO:0000313" key="3">
    <source>
        <dbReference type="Proteomes" id="UP000028186"/>
    </source>
</evidence>
<organism evidence="2 3">
    <name type="scientific">Neorhizobium galegae bv. officinalis bv. officinalis str. HAMBI 1141</name>
    <dbReference type="NCBI Taxonomy" id="1028801"/>
    <lineage>
        <taxon>Bacteria</taxon>
        <taxon>Pseudomonadati</taxon>
        <taxon>Pseudomonadota</taxon>
        <taxon>Alphaproteobacteria</taxon>
        <taxon>Hyphomicrobiales</taxon>
        <taxon>Rhizobiaceae</taxon>
        <taxon>Rhizobium/Agrobacterium group</taxon>
        <taxon>Neorhizobium</taxon>
    </lineage>
</organism>
<dbReference type="HOGENOM" id="CLU_199079_0_0_5"/>
<keyword evidence="2" id="KW-0614">Plasmid</keyword>
<proteinExistence type="predicted"/>